<organism evidence="1 2">
    <name type="scientific">Iodobacter fluviatilis</name>
    <dbReference type="NCBI Taxonomy" id="537"/>
    <lineage>
        <taxon>Bacteria</taxon>
        <taxon>Pseudomonadati</taxon>
        <taxon>Pseudomonadota</taxon>
        <taxon>Betaproteobacteria</taxon>
        <taxon>Neisseriales</taxon>
        <taxon>Chitinibacteraceae</taxon>
        <taxon>Iodobacter</taxon>
    </lineage>
</organism>
<accession>A0A7G3GEX2</accession>
<protein>
    <submittedName>
        <fullName evidence="1">Uncharacterized protein</fullName>
    </submittedName>
</protein>
<reference evidence="1 2" key="1">
    <citation type="submission" date="2018-01" db="EMBL/GenBank/DDBJ databases">
        <title>Genome sequence of Iodobacter sp. strain PCH194 isolated from Indian Trans-Himalaya.</title>
        <authorList>
            <person name="Kumar V."/>
            <person name="Thakur V."/>
            <person name="Kumar S."/>
            <person name="Singh D."/>
        </authorList>
    </citation>
    <scope>NUCLEOTIDE SEQUENCE [LARGE SCALE GENOMIC DNA]</scope>
    <source>
        <strain evidence="1 2">PCH194</strain>
    </source>
</reference>
<dbReference type="KEGG" id="ifl:C1H71_17925"/>
<evidence type="ECO:0000313" key="1">
    <source>
        <dbReference type="EMBL" id="QBC45225.1"/>
    </source>
</evidence>
<dbReference type="AlphaFoldDB" id="A0A7G3GEX2"/>
<sequence>MLVGNFTAAQKCLKAALSQARGSGFSISTSVVIHPLEKTDGGLTQVEERLFHELAAGAGASKVFVWVGAPLSDAEVISKIKGK</sequence>
<proteinExistence type="predicted"/>
<keyword evidence="2" id="KW-1185">Reference proteome</keyword>
<dbReference type="EMBL" id="CP025781">
    <property type="protein sequence ID" value="QBC45225.1"/>
    <property type="molecule type" value="Genomic_DNA"/>
</dbReference>
<name>A0A7G3GEX2_9NEIS</name>
<gene>
    <name evidence="1" type="ORF">C1H71_17925</name>
</gene>
<dbReference type="Proteomes" id="UP000515917">
    <property type="component" value="Chromosome"/>
</dbReference>
<evidence type="ECO:0000313" key="2">
    <source>
        <dbReference type="Proteomes" id="UP000515917"/>
    </source>
</evidence>